<evidence type="ECO:0000313" key="2">
    <source>
        <dbReference type="EMBL" id="GIY65233.1"/>
    </source>
</evidence>
<proteinExistence type="predicted"/>
<feature type="region of interest" description="Disordered" evidence="1">
    <location>
        <begin position="45"/>
        <end position="75"/>
    </location>
</feature>
<dbReference type="Proteomes" id="UP001054837">
    <property type="component" value="Unassembled WGS sequence"/>
</dbReference>
<gene>
    <name evidence="2" type="ORF">CDAR_381671</name>
</gene>
<dbReference type="EMBL" id="BPLQ01012408">
    <property type="protein sequence ID" value="GIY65233.1"/>
    <property type="molecule type" value="Genomic_DNA"/>
</dbReference>
<name>A0AAV4V5E9_9ARAC</name>
<sequence length="96" mass="10765">MSDNWWTCESRLEEKPGRWLSGLVGARDRPTERDKNRLQVTTEWRKLLNGEGGKKSQGDEEAEGDTALRRGHHAGKAALSCDPSLAHCHRHVVPPP</sequence>
<evidence type="ECO:0000313" key="3">
    <source>
        <dbReference type="Proteomes" id="UP001054837"/>
    </source>
</evidence>
<feature type="compositionally biased region" description="Basic and acidic residues" evidence="1">
    <location>
        <begin position="45"/>
        <end position="58"/>
    </location>
</feature>
<accession>A0AAV4V5E9</accession>
<evidence type="ECO:0000256" key="1">
    <source>
        <dbReference type="SAM" id="MobiDB-lite"/>
    </source>
</evidence>
<protein>
    <submittedName>
        <fullName evidence="2">Uncharacterized protein</fullName>
    </submittedName>
</protein>
<keyword evidence="3" id="KW-1185">Reference proteome</keyword>
<organism evidence="2 3">
    <name type="scientific">Caerostris darwini</name>
    <dbReference type="NCBI Taxonomy" id="1538125"/>
    <lineage>
        <taxon>Eukaryota</taxon>
        <taxon>Metazoa</taxon>
        <taxon>Ecdysozoa</taxon>
        <taxon>Arthropoda</taxon>
        <taxon>Chelicerata</taxon>
        <taxon>Arachnida</taxon>
        <taxon>Araneae</taxon>
        <taxon>Araneomorphae</taxon>
        <taxon>Entelegynae</taxon>
        <taxon>Araneoidea</taxon>
        <taxon>Araneidae</taxon>
        <taxon>Caerostris</taxon>
    </lineage>
</organism>
<reference evidence="2 3" key="1">
    <citation type="submission" date="2021-06" db="EMBL/GenBank/DDBJ databases">
        <title>Caerostris darwini draft genome.</title>
        <authorList>
            <person name="Kono N."/>
            <person name="Arakawa K."/>
        </authorList>
    </citation>
    <scope>NUCLEOTIDE SEQUENCE [LARGE SCALE GENOMIC DNA]</scope>
</reference>
<comment type="caution">
    <text evidence="2">The sequence shown here is derived from an EMBL/GenBank/DDBJ whole genome shotgun (WGS) entry which is preliminary data.</text>
</comment>
<dbReference type="AlphaFoldDB" id="A0AAV4V5E9"/>